<evidence type="ECO:0000256" key="1">
    <source>
        <dbReference type="SAM" id="MobiDB-lite"/>
    </source>
</evidence>
<comment type="caution">
    <text evidence="2">The sequence shown here is derived from an EMBL/GenBank/DDBJ whole genome shotgun (WGS) entry which is preliminary data.</text>
</comment>
<evidence type="ECO:0000313" key="3">
    <source>
        <dbReference type="Proteomes" id="UP001195483"/>
    </source>
</evidence>
<dbReference type="Proteomes" id="UP001195483">
    <property type="component" value="Unassembled WGS sequence"/>
</dbReference>
<organism evidence="2 3">
    <name type="scientific">Potamilus streckersoni</name>
    <dbReference type="NCBI Taxonomy" id="2493646"/>
    <lineage>
        <taxon>Eukaryota</taxon>
        <taxon>Metazoa</taxon>
        <taxon>Spiralia</taxon>
        <taxon>Lophotrochozoa</taxon>
        <taxon>Mollusca</taxon>
        <taxon>Bivalvia</taxon>
        <taxon>Autobranchia</taxon>
        <taxon>Heteroconchia</taxon>
        <taxon>Palaeoheterodonta</taxon>
        <taxon>Unionida</taxon>
        <taxon>Unionoidea</taxon>
        <taxon>Unionidae</taxon>
        <taxon>Ambleminae</taxon>
        <taxon>Lampsilini</taxon>
        <taxon>Potamilus</taxon>
    </lineage>
</organism>
<proteinExistence type="predicted"/>
<sequence>MTPSALYARKELHYRISYTDDKIQGQYRWRQDLVLQEMTDKMERELQKVRKSKTSGAQYIQFVNEVQKQIMEKKTFSGGSRMQGLSCTDDVAAEQFTGNKRKSKTISMHPGNKTTEKSVD</sequence>
<reference evidence="2" key="2">
    <citation type="journal article" date="2021" name="Genome Biol. Evol.">
        <title>Developing a high-quality reference genome for a parasitic bivalve with doubly uniparental inheritance (Bivalvia: Unionida).</title>
        <authorList>
            <person name="Smith C.H."/>
        </authorList>
    </citation>
    <scope>NUCLEOTIDE SEQUENCE</scope>
    <source>
        <strain evidence="2">CHS0354</strain>
        <tissue evidence="2">Mantle</tissue>
    </source>
</reference>
<reference evidence="2" key="3">
    <citation type="submission" date="2023-05" db="EMBL/GenBank/DDBJ databases">
        <authorList>
            <person name="Smith C.H."/>
        </authorList>
    </citation>
    <scope>NUCLEOTIDE SEQUENCE</scope>
    <source>
        <strain evidence="2">CHS0354</strain>
        <tissue evidence="2">Mantle</tissue>
    </source>
</reference>
<keyword evidence="3" id="KW-1185">Reference proteome</keyword>
<gene>
    <name evidence="2" type="ORF">CHS0354_007039</name>
</gene>
<dbReference type="AlphaFoldDB" id="A0AAE0SCB7"/>
<feature type="region of interest" description="Disordered" evidence="1">
    <location>
        <begin position="96"/>
        <end position="120"/>
    </location>
</feature>
<reference evidence="2" key="1">
    <citation type="journal article" date="2021" name="Genome Biol. Evol.">
        <title>A High-Quality Reference Genome for a Parasitic Bivalve with Doubly Uniparental Inheritance (Bivalvia: Unionida).</title>
        <authorList>
            <person name="Smith C.H."/>
        </authorList>
    </citation>
    <scope>NUCLEOTIDE SEQUENCE</scope>
    <source>
        <strain evidence="2">CHS0354</strain>
    </source>
</reference>
<dbReference type="EMBL" id="JAEAOA010000475">
    <property type="protein sequence ID" value="KAK3588893.1"/>
    <property type="molecule type" value="Genomic_DNA"/>
</dbReference>
<protein>
    <submittedName>
        <fullName evidence="2">Uncharacterized protein</fullName>
    </submittedName>
</protein>
<evidence type="ECO:0000313" key="2">
    <source>
        <dbReference type="EMBL" id="KAK3588893.1"/>
    </source>
</evidence>
<accession>A0AAE0SCB7</accession>
<name>A0AAE0SCB7_9BIVA</name>